<organism evidence="1 2">
    <name type="scientific">Yoonia ponticola</name>
    <dbReference type="NCBI Taxonomy" id="1524255"/>
    <lineage>
        <taxon>Bacteria</taxon>
        <taxon>Pseudomonadati</taxon>
        <taxon>Pseudomonadota</taxon>
        <taxon>Alphaproteobacteria</taxon>
        <taxon>Rhodobacterales</taxon>
        <taxon>Paracoccaceae</taxon>
        <taxon>Yoonia</taxon>
    </lineage>
</organism>
<dbReference type="EMBL" id="JACIJM010000003">
    <property type="protein sequence ID" value="MBB5721745.1"/>
    <property type="molecule type" value="Genomic_DNA"/>
</dbReference>
<dbReference type="RefSeq" id="WP_183527378.1">
    <property type="nucleotide sequence ID" value="NZ_JACIJM010000003.1"/>
</dbReference>
<keyword evidence="2" id="KW-1185">Reference proteome</keyword>
<protein>
    <recommendedName>
        <fullName evidence="3">Transferrin-binding protein B C-lobe/N-lobe beta barrel domain-containing protein</fullName>
    </recommendedName>
</protein>
<dbReference type="Proteomes" id="UP000535415">
    <property type="component" value="Unassembled WGS sequence"/>
</dbReference>
<accession>A0A7W9BJT3</accession>
<reference evidence="1 2" key="1">
    <citation type="submission" date="2020-08" db="EMBL/GenBank/DDBJ databases">
        <title>Genomic Encyclopedia of Type Strains, Phase IV (KMG-IV): sequencing the most valuable type-strain genomes for metagenomic binning, comparative biology and taxonomic classification.</title>
        <authorList>
            <person name="Goeker M."/>
        </authorList>
    </citation>
    <scope>NUCLEOTIDE SEQUENCE [LARGE SCALE GENOMIC DNA]</scope>
    <source>
        <strain evidence="1 2">DSM 101064</strain>
    </source>
</reference>
<proteinExistence type="predicted"/>
<evidence type="ECO:0008006" key="3">
    <source>
        <dbReference type="Google" id="ProtNLM"/>
    </source>
</evidence>
<evidence type="ECO:0000313" key="2">
    <source>
        <dbReference type="Proteomes" id="UP000535415"/>
    </source>
</evidence>
<dbReference type="PROSITE" id="PS51257">
    <property type="entry name" value="PROKAR_LIPOPROTEIN"/>
    <property type="match status" value="1"/>
</dbReference>
<gene>
    <name evidence="1" type="ORF">FHS72_001357</name>
</gene>
<name>A0A7W9BJT3_9RHOB</name>
<comment type="caution">
    <text evidence="1">The sequence shown here is derived from an EMBL/GenBank/DDBJ whole genome shotgun (WGS) entry which is preliminary data.</text>
</comment>
<dbReference type="AlphaFoldDB" id="A0A7W9BJT3"/>
<evidence type="ECO:0000313" key="1">
    <source>
        <dbReference type="EMBL" id="MBB5721745.1"/>
    </source>
</evidence>
<sequence>MKTMTMTALAAVTLLSACGGSSSTTTISSSNPTILGNTVNTNNRGAITANADGSFRIVDDGNVIDLPASNVILNQQVAWINGTDRANSFVNDDVTLLGGISDGVAFSGIDGTLSAAPTGNARFEGRYSYNSATTSVSGPLTLVYDFADRDIETPDGSDFEVDGDVAADGSIIGEIEYKNVETAFTGGFYGDGTVGGAFDSGGAAGIFYGTK</sequence>